<name>A0A9Q1IXJ5_SYNKA</name>
<gene>
    <name evidence="2" type="ORF">SKAU_G00194120</name>
</gene>
<dbReference type="InterPro" id="IPR048657">
    <property type="entry name" value="GREB1-like_cpSF2"/>
</dbReference>
<dbReference type="OrthoDB" id="8939775at2759"/>
<reference evidence="2" key="1">
    <citation type="journal article" date="2023" name="Science">
        <title>Genome structures resolve the early diversification of teleost fishes.</title>
        <authorList>
            <person name="Parey E."/>
            <person name="Louis A."/>
            <person name="Montfort J."/>
            <person name="Bouchez O."/>
            <person name="Roques C."/>
            <person name="Iampietro C."/>
            <person name="Lluch J."/>
            <person name="Castinel A."/>
            <person name="Donnadieu C."/>
            <person name="Desvignes T."/>
            <person name="Floi Bucao C."/>
            <person name="Jouanno E."/>
            <person name="Wen M."/>
            <person name="Mejri S."/>
            <person name="Dirks R."/>
            <person name="Jansen H."/>
            <person name="Henkel C."/>
            <person name="Chen W.J."/>
            <person name="Zahm M."/>
            <person name="Cabau C."/>
            <person name="Klopp C."/>
            <person name="Thompson A.W."/>
            <person name="Robinson-Rechavi M."/>
            <person name="Braasch I."/>
            <person name="Lecointre G."/>
            <person name="Bobe J."/>
            <person name="Postlethwait J.H."/>
            <person name="Berthelot C."/>
            <person name="Roest Crollius H."/>
            <person name="Guiguen Y."/>
        </authorList>
    </citation>
    <scope>NUCLEOTIDE SEQUENCE</scope>
    <source>
        <strain evidence="2">WJC10195</strain>
    </source>
</reference>
<dbReference type="Pfam" id="PF20692">
    <property type="entry name" value="cpSF2-GREB1"/>
    <property type="match status" value="1"/>
</dbReference>
<sequence>MHSAVIRTYVLIRHYTLALMAVSGQAQLQKHTSAETLEIVRGLVTSARCCPSHHGHMVLIRVPSPPLASMAYQRLREARESTGLQDLFEIVLGDPGSALSVGEPFLSQLKIITVDSQ</sequence>
<dbReference type="PANTHER" id="PTHR15720:SF13">
    <property type="entry name" value="PROTEIN GREB1"/>
    <property type="match status" value="1"/>
</dbReference>
<evidence type="ECO:0000313" key="2">
    <source>
        <dbReference type="EMBL" id="KAJ8356618.1"/>
    </source>
</evidence>
<dbReference type="Proteomes" id="UP001152622">
    <property type="component" value="Chromosome 6"/>
</dbReference>
<accession>A0A9Q1IXJ5</accession>
<keyword evidence="3" id="KW-1185">Reference proteome</keyword>
<proteinExistence type="predicted"/>
<evidence type="ECO:0000259" key="1">
    <source>
        <dbReference type="Pfam" id="PF20692"/>
    </source>
</evidence>
<dbReference type="EMBL" id="JAINUF010000006">
    <property type="protein sequence ID" value="KAJ8356618.1"/>
    <property type="molecule type" value="Genomic_DNA"/>
</dbReference>
<feature type="domain" description="GREB1-like circularly permuted SF2 helicase" evidence="1">
    <location>
        <begin position="2"/>
        <end position="111"/>
    </location>
</feature>
<comment type="caution">
    <text evidence="2">The sequence shown here is derived from an EMBL/GenBank/DDBJ whole genome shotgun (WGS) entry which is preliminary data.</text>
</comment>
<organism evidence="2 3">
    <name type="scientific">Synaphobranchus kaupii</name>
    <name type="common">Kaup's arrowtooth eel</name>
    <dbReference type="NCBI Taxonomy" id="118154"/>
    <lineage>
        <taxon>Eukaryota</taxon>
        <taxon>Metazoa</taxon>
        <taxon>Chordata</taxon>
        <taxon>Craniata</taxon>
        <taxon>Vertebrata</taxon>
        <taxon>Euteleostomi</taxon>
        <taxon>Actinopterygii</taxon>
        <taxon>Neopterygii</taxon>
        <taxon>Teleostei</taxon>
        <taxon>Anguilliformes</taxon>
        <taxon>Synaphobranchidae</taxon>
        <taxon>Synaphobranchus</taxon>
    </lineage>
</organism>
<dbReference type="PANTHER" id="PTHR15720">
    <property type="entry name" value="GREB1-RELATED"/>
    <property type="match status" value="1"/>
</dbReference>
<dbReference type="AlphaFoldDB" id="A0A9Q1IXJ5"/>
<evidence type="ECO:0000313" key="3">
    <source>
        <dbReference type="Proteomes" id="UP001152622"/>
    </source>
</evidence>
<dbReference type="InterPro" id="IPR028422">
    <property type="entry name" value="GREB1"/>
</dbReference>
<protein>
    <recommendedName>
        <fullName evidence="1">GREB1-like circularly permuted SF2 helicase domain-containing protein</fullName>
    </recommendedName>
</protein>